<sequence>MPNSHCTHFVFPLCRLLGDGIYKWVTWIAQLGDNVYLTLLVLHHLHNSSSYPSKSSKARTTETCKRSIEEQKIKLSLEDEETKDDEETLAVVEKTDL</sequence>
<reference evidence="1 2" key="1">
    <citation type="journal article" date="2022" name="Plant J.">
        <title>Chromosome-level genome of Camellia lanceoleosa provides a valuable resource for understanding genome evolution and self-incompatibility.</title>
        <authorList>
            <person name="Gong W."/>
            <person name="Xiao S."/>
            <person name="Wang L."/>
            <person name="Liao Z."/>
            <person name="Chang Y."/>
            <person name="Mo W."/>
            <person name="Hu G."/>
            <person name="Li W."/>
            <person name="Zhao G."/>
            <person name="Zhu H."/>
            <person name="Hu X."/>
            <person name="Ji K."/>
            <person name="Xiang X."/>
            <person name="Song Q."/>
            <person name="Yuan D."/>
            <person name="Jin S."/>
            <person name="Zhang L."/>
        </authorList>
    </citation>
    <scope>NUCLEOTIDE SEQUENCE [LARGE SCALE GENOMIC DNA]</scope>
    <source>
        <strain evidence="1">SQ_2022a</strain>
    </source>
</reference>
<name>A0ACC0HNV0_9ERIC</name>
<gene>
    <name evidence="1" type="ORF">LOK49_LG05G01464</name>
</gene>
<comment type="caution">
    <text evidence="1">The sequence shown here is derived from an EMBL/GenBank/DDBJ whole genome shotgun (WGS) entry which is preliminary data.</text>
</comment>
<dbReference type="EMBL" id="CM045761">
    <property type="protein sequence ID" value="KAI8014409.1"/>
    <property type="molecule type" value="Genomic_DNA"/>
</dbReference>
<keyword evidence="2" id="KW-1185">Reference proteome</keyword>
<proteinExistence type="predicted"/>
<accession>A0ACC0HNV0</accession>
<organism evidence="1 2">
    <name type="scientific">Camellia lanceoleosa</name>
    <dbReference type="NCBI Taxonomy" id="1840588"/>
    <lineage>
        <taxon>Eukaryota</taxon>
        <taxon>Viridiplantae</taxon>
        <taxon>Streptophyta</taxon>
        <taxon>Embryophyta</taxon>
        <taxon>Tracheophyta</taxon>
        <taxon>Spermatophyta</taxon>
        <taxon>Magnoliopsida</taxon>
        <taxon>eudicotyledons</taxon>
        <taxon>Gunneridae</taxon>
        <taxon>Pentapetalae</taxon>
        <taxon>asterids</taxon>
        <taxon>Ericales</taxon>
        <taxon>Theaceae</taxon>
        <taxon>Camellia</taxon>
    </lineage>
</organism>
<dbReference type="Proteomes" id="UP001060215">
    <property type="component" value="Chromosome 4"/>
</dbReference>
<protein>
    <submittedName>
        <fullName evidence="1">Uncharacterized protein</fullName>
    </submittedName>
</protein>
<evidence type="ECO:0000313" key="1">
    <source>
        <dbReference type="EMBL" id="KAI8014409.1"/>
    </source>
</evidence>
<evidence type="ECO:0000313" key="2">
    <source>
        <dbReference type="Proteomes" id="UP001060215"/>
    </source>
</evidence>